<comment type="caution">
    <text evidence="3">The sequence shown here is derived from an EMBL/GenBank/DDBJ whole genome shotgun (WGS) entry which is preliminary data.</text>
</comment>
<keyword evidence="1" id="KW-1133">Transmembrane helix</keyword>
<accession>A0A1Y2HT25</accession>
<dbReference type="Gene3D" id="2.60.120.920">
    <property type="match status" value="1"/>
</dbReference>
<keyword evidence="1" id="KW-0472">Membrane</keyword>
<feature type="non-terminal residue" evidence="3">
    <location>
        <position position="214"/>
    </location>
</feature>
<evidence type="ECO:0000313" key="3">
    <source>
        <dbReference type="EMBL" id="ORZ36941.1"/>
    </source>
</evidence>
<dbReference type="InterPro" id="IPR013320">
    <property type="entry name" value="ConA-like_dom_sf"/>
</dbReference>
<dbReference type="PROSITE" id="PS50188">
    <property type="entry name" value="B302_SPRY"/>
    <property type="match status" value="1"/>
</dbReference>
<dbReference type="AlphaFoldDB" id="A0A1Y2HT25"/>
<dbReference type="STRING" id="765915.A0A1Y2HT25"/>
<dbReference type="InterPro" id="IPR043136">
    <property type="entry name" value="B30.2/SPRY_sf"/>
</dbReference>
<dbReference type="SUPFAM" id="SSF49899">
    <property type="entry name" value="Concanavalin A-like lectins/glucanases"/>
    <property type="match status" value="1"/>
</dbReference>
<feature type="transmembrane region" description="Helical" evidence="1">
    <location>
        <begin position="12"/>
        <end position="38"/>
    </location>
</feature>
<dbReference type="OrthoDB" id="5555696at2759"/>
<dbReference type="InterPro" id="IPR044736">
    <property type="entry name" value="Gid1/RanBPM/SPLA_SPRY"/>
</dbReference>
<feature type="domain" description="B30.2/SPRY" evidence="2">
    <location>
        <begin position="69"/>
        <end position="214"/>
    </location>
</feature>
<keyword evidence="4" id="KW-1185">Reference proteome</keyword>
<reference evidence="3 4" key="1">
    <citation type="submission" date="2016-07" db="EMBL/GenBank/DDBJ databases">
        <title>Pervasive Adenine N6-methylation of Active Genes in Fungi.</title>
        <authorList>
            <consortium name="DOE Joint Genome Institute"/>
            <person name="Mondo S.J."/>
            <person name="Dannebaum R.O."/>
            <person name="Kuo R.C."/>
            <person name="Labutti K."/>
            <person name="Haridas S."/>
            <person name="Kuo A."/>
            <person name="Salamov A."/>
            <person name="Ahrendt S.R."/>
            <person name="Lipzen A."/>
            <person name="Sullivan W."/>
            <person name="Andreopoulos W.B."/>
            <person name="Clum A."/>
            <person name="Lindquist E."/>
            <person name="Daum C."/>
            <person name="Ramamoorthy G.K."/>
            <person name="Gryganskyi A."/>
            <person name="Culley D."/>
            <person name="Magnuson J.K."/>
            <person name="James T.Y."/>
            <person name="O'Malley M.A."/>
            <person name="Stajich J.E."/>
            <person name="Spatafora J.W."/>
            <person name="Visel A."/>
            <person name="Grigoriev I.V."/>
        </authorList>
    </citation>
    <scope>NUCLEOTIDE SEQUENCE [LARGE SCALE GENOMIC DNA]</scope>
    <source>
        <strain evidence="3 4">PL171</strain>
    </source>
</reference>
<dbReference type="Proteomes" id="UP000193411">
    <property type="component" value="Unassembled WGS sequence"/>
</dbReference>
<dbReference type="InterPro" id="IPR001870">
    <property type="entry name" value="B30.2/SPRY"/>
</dbReference>
<dbReference type="CDD" id="cd12885">
    <property type="entry name" value="SPRY_RanBP_like"/>
    <property type="match status" value="1"/>
</dbReference>
<evidence type="ECO:0000313" key="4">
    <source>
        <dbReference type="Proteomes" id="UP000193411"/>
    </source>
</evidence>
<organism evidence="3 4">
    <name type="scientific">Catenaria anguillulae PL171</name>
    <dbReference type="NCBI Taxonomy" id="765915"/>
    <lineage>
        <taxon>Eukaryota</taxon>
        <taxon>Fungi</taxon>
        <taxon>Fungi incertae sedis</taxon>
        <taxon>Blastocladiomycota</taxon>
        <taxon>Blastocladiomycetes</taxon>
        <taxon>Blastocladiales</taxon>
        <taxon>Catenariaceae</taxon>
        <taxon>Catenaria</taxon>
    </lineage>
</organism>
<dbReference type="InterPro" id="IPR003877">
    <property type="entry name" value="SPRY_dom"/>
</dbReference>
<sequence>MGSLENLPPLIQVLIVIAATLVTLGSCAALFFVGSYLFQFLASGNDPNTLPDSSKINDADRFGLELVDTETALTTEQRQVINEHGPAAWQFHPPAEETPNMLVREGVTMLFLARVRTSQTTVPVPTCLTYKNVFYFEVTITNKPGGSLVSIGLAPKGYPQYMLGPGWTQFSYGYRSDGRKFVDGLSSPMGEVFGEAFGGGDVVGCGLYVVRSFT</sequence>
<protein>
    <recommendedName>
        <fullName evidence="2">B30.2/SPRY domain-containing protein</fullName>
    </recommendedName>
</protein>
<dbReference type="Pfam" id="PF00622">
    <property type="entry name" value="SPRY"/>
    <property type="match status" value="1"/>
</dbReference>
<name>A0A1Y2HT25_9FUNG</name>
<evidence type="ECO:0000256" key="1">
    <source>
        <dbReference type="SAM" id="Phobius"/>
    </source>
</evidence>
<proteinExistence type="predicted"/>
<dbReference type="EMBL" id="MCFL01000014">
    <property type="protein sequence ID" value="ORZ36941.1"/>
    <property type="molecule type" value="Genomic_DNA"/>
</dbReference>
<gene>
    <name evidence="3" type="ORF">BCR44DRAFT_43730</name>
</gene>
<evidence type="ECO:0000259" key="2">
    <source>
        <dbReference type="PROSITE" id="PS50188"/>
    </source>
</evidence>
<keyword evidence="1" id="KW-0812">Transmembrane</keyword>